<accession>A0AAV1LP59</accession>
<sequence length="127" mass="15003">MGKNKSCDASTWQIIVNLHIDHLQWAYIRIAEHLNCSVKKVFNAIDHYKTHGTVENVLRKARPRKTSPREDMLIVRIAKKDPSKDSNQIKNEEFSPDDPRNIWSRLIRRRLVEAKLFGRISRKMKQK</sequence>
<dbReference type="AlphaFoldDB" id="A0AAV1LP59"/>
<name>A0AAV1LP59_9NEOP</name>
<protein>
    <recommendedName>
        <fullName evidence="4">Transposase</fullName>
    </recommendedName>
</protein>
<evidence type="ECO:0000313" key="2">
    <source>
        <dbReference type="EMBL" id="CAK1595411.1"/>
    </source>
</evidence>
<evidence type="ECO:0008006" key="4">
    <source>
        <dbReference type="Google" id="ProtNLM"/>
    </source>
</evidence>
<gene>
    <name evidence="2" type="ORF">PARMNEM_LOCUS14895</name>
</gene>
<dbReference type="EMBL" id="CAVLGL010000092">
    <property type="protein sequence ID" value="CAK1595411.1"/>
    <property type="molecule type" value="Genomic_DNA"/>
</dbReference>
<comment type="caution">
    <text evidence="2">The sequence shown here is derived from an EMBL/GenBank/DDBJ whole genome shotgun (WGS) entry which is preliminary data.</text>
</comment>
<evidence type="ECO:0000256" key="1">
    <source>
        <dbReference type="ARBA" id="ARBA00004123"/>
    </source>
</evidence>
<organism evidence="2 3">
    <name type="scientific">Parnassius mnemosyne</name>
    <name type="common">clouded apollo</name>
    <dbReference type="NCBI Taxonomy" id="213953"/>
    <lineage>
        <taxon>Eukaryota</taxon>
        <taxon>Metazoa</taxon>
        <taxon>Ecdysozoa</taxon>
        <taxon>Arthropoda</taxon>
        <taxon>Hexapoda</taxon>
        <taxon>Insecta</taxon>
        <taxon>Pterygota</taxon>
        <taxon>Neoptera</taxon>
        <taxon>Endopterygota</taxon>
        <taxon>Lepidoptera</taxon>
        <taxon>Glossata</taxon>
        <taxon>Ditrysia</taxon>
        <taxon>Papilionoidea</taxon>
        <taxon>Papilionidae</taxon>
        <taxon>Parnassiinae</taxon>
        <taxon>Parnassini</taxon>
        <taxon>Parnassius</taxon>
        <taxon>Driopa</taxon>
    </lineage>
</organism>
<keyword evidence="3" id="KW-1185">Reference proteome</keyword>
<dbReference type="Proteomes" id="UP001314205">
    <property type="component" value="Unassembled WGS sequence"/>
</dbReference>
<comment type="subcellular location">
    <subcellularLocation>
        <location evidence="1">Nucleus</location>
    </subcellularLocation>
</comment>
<dbReference type="SUPFAM" id="SSF46689">
    <property type="entry name" value="Homeodomain-like"/>
    <property type="match status" value="1"/>
</dbReference>
<proteinExistence type="predicted"/>
<dbReference type="GO" id="GO:0005634">
    <property type="term" value="C:nucleus"/>
    <property type="evidence" value="ECO:0007669"/>
    <property type="project" value="UniProtKB-SubCell"/>
</dbReference>
<evidence type="ECO:0000313" key="3">
    <source>
        <dbReference type="Proteomes" id="UP001314205"/>
    </source>
</evidence>
<reference evidence="2 3" key="1">
    <citation type="submission" date="2023-11" db="EMBL/GenBank/DDBJ databases">
        <authorList>
            <person name="Hedman E."/>
            <person name="Englund M."/>
            <person name="Stromberg M."/>
            <person name="Nyberg Akerstrom W."/>
            <person name="Nylinder S."/>
            <person name="Jareborg N."/>
            <person name="Kallberg Y."/>
            <person name="Kronander E."/>
        </authorList>
    </citation>
    <scope>NUCLEOTIDE SEQUENCE [LARGE SCALE GENOMIC DNA]</scope>
</reference>
<dbReference type="InterPro" id="IPR009057">
    <property type="entry name" value="Homeodomain-like_sf"/>
</dbReference>